<gene>
    <name evidence="1" type="ORF">SAMN05192568_103652</name>
</gene>
<dbReference type="Pfam" id="PF04724">
    <property type="entry name" value="Glyco_transf_17"/>
    <property type="match status" value="1"/>
</dbReference>
<evidence type="ECO:0000313" key="1">
    <source>
        <dbReference type="EMBL" id="SFM53238.1"/>
    </source>
</evidence>
<dbReference type="EMBL" id="FOTK01000036">
    <property type="protein sequence ID" value="SFM53238.1"/>
    <property type="molecule type" value="Genomic_DNA"/>
</dbReference>
<dbReference type="PANTHER" id="PTHR12224:SF0">
    <property type="entry name" value="BETA-1,4-MANNOSYL-GLYCOPROTEIN 4-BETA-N-ACETYLGLUCOSAMINYLTRANSFERASE"/>
    <property type="match status" value="1"/>
</dbReference>
<dbReference type="GO" id="GO:0006044">
    <property type="term" value="P:N-acetylglucosamine metabolic process"/>
    <property type="evidence" value="ECO:0007669"/>
    <property type="project" value="TreeGrafter"/>
</dbReference>
<dbReference type="GO" id="GO:0016020">
    <property type="term" value="C:membrane"/>
    <property type="evidence" value="ECO:0007669"/>
    <property type="project" value="InterPro"/>
</dbReference>
<dbReference type="RefSeq" id="WP_092045076.1">
    <property type="nucleotide sequence ID" value="NZ_FOTK01000036.1"/>
</dbReference>
<proteinExistence type="predicted"/>
<accession>A0A1I4RLW6</accession>
<sequence>MLQLLKNYYLHFMDQLERRHIQKKVLRFYKDSPRIRRAFDCITYNGELDMLVIRMSEIDTLIHKYIIVEANKTFSGQNKEYKLDLGETKLAKYRHKIIHVKVDDMPHTDDPWVREAWQRDSVIRGLAEAHDSDLVILGDVDEIPRLITVEKMLMGPGSEIYGLAMPIYYYYLNYKKIGGYGLREIWTIAASKRVFLKKSPNDLRNDIRLHGHQCTRLEESGWHFSYACDLESIKQKIRSFSHQEFNNDQFLSSINLEDLVAAGKDKFGGDGRWELVDLTELPSIIRYNPQKFAKLLRNRQP</sequence>
<keyword evidence="1" id="KW-0808">Transferase</keyword>
<dbReference type="InterPro" id="IPR006813">
    <property type="entry name" value="Glyco_trans_17"/>
</dbReference>
<dbReference type="STRING" id="582667.SAMN05192568_103652"/>
<dbReference type="GO" id="GO:0003830">
    <property type="term" value="F:beta-1,4-mannosylglycoprotein 4-beta-N-acetylglucosaminyltransferase activity"/>
    <property type="evidence" value="ECO:0007669"/>
    <property type="project" value="InterPro"/>
</dbReference>
<dbReference type="PANTHER" id="PTHR12224">
    <property type="entry name" value="BETA-1,4-MANNOSYL-GLYCOPROTEIN BETA-1,4-N-ACETYLGLUCOSAMINYL-TRANSFERASE"/>
    <property type="match status" value="1"/>
</dbReference>
<protein>
    <submittedName>
        <fullName evidence="1">Beta-1,4-mannosyl-glycoprotein beta-1,4-N-acetylglucosaminyltransferase</fullName>
    </submittedName>
</protein>
<organism evidence="1 2">
    <name type="scientific">Methylobacterium pseudosasicola</name>
    <dbReference type="NCBI Taxonomy" id="582667"/>
    <lineage>
        <taxon>Bacteria</taxon>
        <taxon>Pseudomonadati</taxon>
        <taxon>Pseudomonadota</taxon>
        <taxon>Alphaproteobacteria</taxon>
        <taxon>Hyphomicrobiales</taxon>
        <taxon>Methylobacteriaceae</taxon>
        <taxon>Methylobacterium</taxon>
    </lineage>
</organism>
<reference evidence="2" key="1">
    <citation type="submission" date="2016-10" db="EMBL/GenBank/DDBJ databases">
        <authorList>
            <person name="Varghese N."/>
            <person name="Submissions S."/>
        </authorList>
    </citation>
    <scope>NUCLEOTIDE SEQUENCE [LARGE SCALE GENOMIC DNA]</scope>
    <source>
        <strain evidence="2">BL36</strain>
    </source>
</reference>
<keyword evidence="1" id="KW-0328">Glycosyltransferase</keyword>
<name>A0A1I4RLW6_9HYPH</name>
<dbReference type="Proteomes" id="UP000199048">
    <property type="component" value="Unassembled WGS sequence"/>
</dbReference>
<evidence type="ECO:0000313" key="2">
    <source>
        <dbReference type="Proteomes" id="UP000199048"/>
    </source>
</evidence>
<dbReference type="AlphaFoldDB" id="A0A1I4RLW6"/>
<keyword evidence="2" id="KW-1185">Reference proteome</keyword>
<dbReference type="OrthoDB" id="1997677at2"/>